<sequence>MNQELSRNDFFQQLDQINTRYNLSNYNQFNIFRVMFKLHDEKYLHSRFISFLLDPNGSHGQGTKFLTLFLEVMGISNYSLEGVTVNPNERSRTEEHNIDILIKNKYKQAIIIENKVFAKDQTKLNEKDPYLKYQLPRYYHKLAIEPTNAKHEVVSMIYLTINGKDPEHFEHFPEDVKSLLNKKDHLSDIAMWLDLCLNSLSEDSDLKRSIEHYKQARFEFLNDVKLALELKESTLKNYELAKAFWQAELKDIDIKYYTIKDQFIHVKWHTIYDFYTKLKEVIEVTFGAKVGDIDKEQITKLTHGSKNKVITVLVFEVDNIPYYVCNDANGFSIGRNVSKKSSTDFKLLFKEKGYEYFDFSEDIVFELIKPEKRDELVGSIVDELKGLLSEIKRGVSSYCKITTF</sequence>
<keyword evidence="2" id="KW-1185">Reference proteome</keyword>
<evidence type="ECO:0000313" key="2">
    <source>
        <dbReference type="Proteomes" id="UP000076630"/>
    </source>
</evidence>
<dbReference type="Pfam" id="PF14281">
    <property type="entry name" value="PDDEXK_4"/>
    <property type="match status" value="1"/>
</dbReference>
<dbReference type="InterPro" id="IPR029470">
    <property type="entry name" value="PDDEXK_4"/>
</dbReference>
<dbReference type="Proteomes" id="UP000076630">
    <property type="component" value="Unassembled WGS sequence"/>
</dbReference>
<protein>
    <recommendedName>
        <fullName evidence="3">PD-(D/E)XK nuclease superfamily protein</fullName>
    </recommendedName>
</protein>
<comment type="caution">
    <text evidence="1">The sequence shown here is derived from an EMBL/GenBank/DDBJ whole genome shotgun (WGS) entry which is preliminary data.</text>
</comment>
<proteinExistence type="predicted"/>
<dbReference type="RefSeq" id="WP_052243523.1">
    <property type="nucleotide sequence ID" value="NZ_JWJO01000015.1"/>
</dbReference>
<dbReference type="OrthoDB" id="6346224at2"/>
<evidence type="ECO:0008006" key="3">
    <source>
        <dbReference type="Google" id="ProtNLM"/>
    </source>
</evidence>
<accession>A0A163WR14</accession>
<reference evidence="1 2" key="1">
    <citation type="submission" date="2016-01" db="EMBL/GenBank/DDBJ databases">
        <title>Whole genome sequencing of Myroides marinus L41.</title>
        <authorList>
            <person name="Hong K.W."/>
        </authorList>
    </citation>
    <scope>NUCLEOTIDE SEQUENCE [LARGE SCALE GENOMIC DNA]</scope>
    <source>
        <strain evidence="1 2">L41</strain>
    </source>
</reference>
<gene>
    <name evidence="1" type="ORF">AV926_14975</name>
</gene>
<evidence type="ECO:0000313" key="1">
    <source>
        <dbReference type="EMBL" id="KZE76710.1"/>
    </source>
</evidence>
<dbReference type="AlphaFoldDB" id="A0A163WR14"/>
<dbReference type="EMBL" id="LQNU01000075">
    <property type="protein sequence ID" value="KZE76710.1"/>
    <property type="molecule type" value="Genomic_DNA"/>
</dbReference>
<organism evidence="1 2">
    <name type="scientific">Myroides marinus</name>
    <dbReference type="NCBI Taxonomy" id="703342"/>
    <lineage>
        <taxon>Bacteria</taxon>
        <taxon>Pseudomonadati</taxon>
        <taxon>Bacteroidota</taxon>
        <taxon>Flavobacteriia</taxon>
        <taxon>Flavobacteriales</taxon>
        <taxon>Flavobacteriaceae</taxon>
        <taxon>Myroides</taxon>
    </lineage>
</organism>
<name>A0A163WR14_9FLAO</name>